<evidence type="ECO:0000313" key="9">
    <source>
        <dbReference type="Proteomes" id="UP000633365"/>
    </source>
</evidence>
<comment type="caution">
    <text evidence="8">The sequence shown here is derived from an EMBL/GenBank/DDBJ whole genome shotgun (WGS) entry which is preliminary data.</text>
</comment>
<dbReference type="Pfam" id="PF00186">
    <property type="entry name" value="DHFR_1"/>
    <property type="match status" value="1"/>
</dbReference>
<evidence type="ECO:0000259" key="7">
    <source>
        <dbReference type="PROSITE" id="PS51330"/>
    </source>
</evidence>
<comment type="pathway">
    <text evidence="1">Cofactor biosynthesis; tetrahydrofolate biosynthesis; 5,6,7,8-tetrahydrofolate from 7,8-dihydrofolate: step 1/1.</text>
</comment>
<dbReference type="InterPro" id="IPR024072">
    <property type="entry name" value="DHFR-like_dom_sf"/>
</dbReference>
<accession>A0A934WRG9</accession>
<dbReference type="EC" id="1.5.1.3" evidence="3"/>
<dbReference type="GO" id="GO:0050661">
    <property type="term" value="F:NADP binding"/>
    <property type="evidence" value="ECO:0007669"/>
    <property type="project" value="InterPro"/>
</dbReference>
<feature type="domain" description="DHFR" evidence="7">
    <location>
        <begin position="1"/>
        <end position="161"/>
    </location>
</feature>
<dbReference type="GO" id="GO:0004146">
    <property type="term" value="F:dihydrofolate reductase activity"/>
    <property type="evidence" value="ECO:0007669"/>
    <property type="project" value="UniProtKB-EC"/>
</dbReference>
<comment type="similarity">
    <text evidence="2">Belongs to the dihydrofolate reductase family.</text>
</comment>
<dbReference type="PRINTS" id="PR00070">
    <property type="entry name" value="DHFR"/>
</dbReference>
<dbReference type="PANTHER" id="PTHR48069:SF3">
    <property type="entry name" value="DIHYDROFOLATE REDUCTASE"/>
    <property type="match status" value="1"/>
</dbReference>
<keyword evidence="5" id="KW-0521">NADP</keyword>
<evidence type="ECO:0000256" key="5">
    <source>
        <dbReference type="ARBA" id="ARBA00022857"/>
    </source>
</evidence>
<evidence type="ECO:0000313" key="8">
    <source>
        <dbReference type="EMBL" id="MBK6088504.1"/>
    </source>
</evidence>
<gene>
    <name evidence="8" type="ORF">JKK62_07515</name>
</gene>
<dbReference type="RefSeq" id="WP_201427398.1">
    <property type="nucleotide sequence ID" value="NZ_JAEQMG010000061.1"/>
</dbReference>
<protein>
    <recommendedName>
        <fullName evidence="3">dihydrofolate reductase</fullName>
        <ecNumber evidence="3">1.5.1.3</ecNumber>
    </recommendedName>
</protein>
<dbReference type="GO" id="GO:0046655">
    <property type="term" value="P:folic acid metabolic process"/>
    <property type="evidence" value="ECO:0007669"/>
    <property type="project" value="TreeGrafter"/>
</dbReference>
<dbReference type="SUPFAM" id="SSF53597">
    <property type="entry name" value="Dihydrofolate reductase-like"/>
    <property type="match status" value="1"/>
</dbReference>
<dbReference type="AlphaFoldDB" id="A0A934WRG9"/>
<dbReference type="PROSITE" id="PS51330">
    <property type="entry name" value="DHFR_2"/>
    <property type="match status" value="1"/>
</dbReference>
<name>A0A934WRG9_9FIRM</name>
<dbReference type="GO" id="GO:0006730">
    <property type="term" value="P:one-carbon metabolic process"/>
    <property type="evidence" value="ECO:0007669"/>
    <property type="project" value="UniProtKB-KW"/>
</dbReference>
<dbReference type="InterPro" id="IPR001796">
    <property type="entry name" value="DHFR_dom"/>
</dbReference>
<dbReference type="PANTHER" id="PTHR48069">
    <property type="entry name" value="DIHYDROFOLATE REDUCTASE"/>
    <property type="match status" value="1"/>
</dbReference>
<dbReference type="EMBL" id="JAEQMG010000061">
    <property type="protein sequence ID" value="MBK6088504.1"/>
    <property type="molecule type" value="Genomic_DNA"/>
</dbReference>
<evidence type="ECO:0000256" key="3">
    <source>
        <dbReference type="ARBA" id="ARBA00012856"/>
    </source>
</evidence>
<reference evidence="8" key="1">
    <citation type="submission" date="2021-01" db="EMBL/GenBank/DDBJ databases">
        <title>Genome public.</title>
        <authorList>
            <person name="Liu C."/>
            <person name="Sun Q."/>
        </authorList>
    </citation>
    <scope>NUCLEOTIDE SEQUENCE</scope>
    <source>
        <strain evidence="8">M6</strain>
    </source>
</reference>
<evidence type="ECO:0000256" key="2">
    <source>
        <dbReference type="ARBA" id="ARBA00009539"/>
    </source>
</evidence>
<dbReference type="GO" id="GO:0046654">
    <property type="term" value="P:tetrahydrofolate biosynthetic process"/>
    <property type="evidence" value="ECO:0007669"/>
    <property type="project" value="InterPro"/>
</dbReference>
<keyword evidence="6" id="KW-0560">Oxidoreductase</keyword>
<sequence length="284" mass="31646">MKLIVAVDEKWGIGKNGDLLLSIPDDMMYYRTTTRGKVVVMGYTTLLSLPNSKPAPARLNLVLADIKDLRIPGAVVCGSMEQLLRLIGCFHPDDVFDVGGGSMYRQLLPYCSDAHITKMCFDGEADTFIPNLDELDGWSVADESELKEHEGLKYSFVVYHNDSPKPLTAAQKLSTNMSAYFKKKEPMTLTLPDTDDQSYRKELRSLLHAYFRPLEKGLSADEVAEFLEQDDLSFEDYLRAHHQIADLADIEALTENYGSLTDQTGAVTVDKTDLSAIDAYADGK</sequence>
<keyword evidence="4" id="KW-0554">One-carbon metabolism</keyword>
<keyword evidence="9" id="KW-1185">Reference proteome</keyword>
<evidence type="ECO:0000256" key="4">
    <source>
        <dbReference type="ARBA" id="ARBA00022563"/>
    </source>
</evidence>
<dbReference type="GO" id="GO:0046452">
    <property type="term" value="P:dihydrofolate metabolic process"/>
    <property type="evidence" value="ECO:0007669"/>
    <property type="project" value="TreeGrafter"/>
</dbReference>
<proteinExistence type="inferred from homology"/>
<evidence type="ECO:0000256" key="6">
    <source>
        <dbReference type="ARBA" id="ARBA00023002"/>
    </source>
</evidence>
<dbReference type="Gene3D" id="3.40.430.10">
    <property type="entry name" value="Dihydrofolate Reductase, subunit A"/>
    <property type="match status" value="1"/>
</dbReference>
<organism evidence="8 9">
    <name type="scientific">Ruminococcus difficilis</name>
    <dbReference type="NCBI Taxonomy" id="2763069"/>
    <lineage>
        <taxon>Bacteria</taxon>
        <taxon>Bacillati</taxon>
        <taxon>Bacillota</taxon>
        <taxon>Clostridia</taxon>
        <taxon>Eubacteriales</taxon>
        <taxon>Oscillospiraceae</taxon>
        <taxon>Ruminococcus</taxon>
    </lineage>
</organism>
<dbReference type="Proteomes" id="UP000633365">
    <property type="component" value="Unassembled WGS sequence"/>
</dbReference>
<dbReference type="InterPro" id="IPR012259">
    <property type="entry name" value="DHFR"/>
</dbReference>
<evidence type="ECO:0000256" key="1">
    <source>
        <dbReference type="ARBA" id="ARBA00004903"/>
    </source>
</evidence>
<dbReference type="CDD" id="cd00209">
    <property type="entry name" value="DHFR"/>
    <property type="match status" value="1"/>
</dbReference>